<name>A0ABD1DIW4_CULPP</name>
<dbReference type="AlphaFoldDB" id="A0ABD1DIW4"/>
<feature type="compositionally biased region" description="Basic and acidic residues" evidence="1">
    <location>
        <begin position="49"/>
        <end position="69"/>
    </location>
</feature>
<feature type="region of interest" description="Disordered" evidence="1">
    <location>
        <begin position="39"/>
        <end position="69"/>
    </location>
</feature>
<evidence type="ECO:0000256" key="1">
    <source>
        <dbReference type="SAM" id="MobiDB-lite"/>
    </source>
</evidence>
<sequence length="136" mass="15148">MFKIIALGALLVCCAVMTRAVPVDQTELDEMAEAPVAGVSQTSQAVVEQEPKISAPKESDVEMSEQNKEAMENAETIGFGYHRDVPRGAPRVRSAVPAAVPCRWRVRIRRSGDSELWRIWRLCGVLEIVWPSTKRK</sequence>
<evidence type="ECO:0000256" key="2">
    <source>
        <dbReference type="SAM" id="SignalP"/>
    </source>
</evidence>
<keyword evidence="2" id="KW-0732">Signal</keyword>
<keyword evidence="4" id="KW-1185">Reference proteome</keyword>
<gene>
    <name evidence="3" type="ORF">pipiens_008020</name>
</gene>
<evidence type="ECO:0000313" key="4">
    <source>
        <dbReference type="Proteomes" id="UP001562425"/>
    </source>
</evidence>
<feature type="chain" id="PRO_5044876097" description="Secreted protein" evidence="2">
    <location>
        <begin position="21"/>
        <end position="136"/>
    </location>
</feature>
<dbReference type="EMBL" id="JBEHCU010005481">
    <property type="protein sequence ID" value="KAL1399672.1"/>
    <property type="molecule type" value="Genomic_DNA"/>
</dbReference>
<organism evidence="3 4">
    <name type="scientific">Culex pipiens pipiens</name>
    <name type="common">Northern house mosquito</name>
    <dbReference type="NCBI Taxonomy" id="38569"/>
    <lineage>
        <taxon>Eukaryota</taxon>
        <taxon>Metazoa</taxon>
        <taxon>Ecdysozoa</taxon>
        <taxon>Arthropoda</taxon>
        <taxon>Hexapoda</taxon>
        <taxon>Insecta</taxon>
        <taxon>Pterygota</taxon>
        <taxon>Neoptera</taxon>
        <taxon>Endopterygota</taxon>
        <taxon>Diptera</taxon>
        <taxon>Nematocera</taxon>
        <taxon>Culicoidea</taxon>
        <taxon>Culicidae</taxon>
        <taxon>Culicinae</taxon>
        <taxon>Culicini</taxon>
        <taxon>Culex</taxon>
        <taxon>Culex</taxon>
    </lineage>
</organism>
<dbReference type="Proteomes" id="UP001562425">
    <property type="component" value="Unassembled WGS sequence"/>
</dbReference>
<evidence type="ECO:0008006" key="5">
    <source>
        <dbReference type="Google" id="ProtNLM"/>
    </source>
</evidence>
<protein>
    <recommendedName>
        <fullName evidence="5">Secreted protein</fullName>
    </recommendedName>
</protein>
<proteinExistence type="predicted"/>
<reference evidence="3 4" key="1">
    <citation type="submission" date="2024-05" db="EMBL/GenBank/DDBJ databases">
        <title>Culex pipiens pipiens assembly and annotation.</title>
        <authorList>
            <person name="Alout H."/>
            <person name="Durand T."/>
        </authorList>
    </citation>
    <scope>NUCLEOTIDE SEQUENCE [LARGE SCALE GENOMIC DNA]</scope>
    <source>
        <strain evidence="3">HA-2024</strain>
        <tissue evidence="3">Whole body</tissue>
    </source>
</reference>
<comment type="caution">
    <text evidence="3">The sequence shown here is derived from an EMBL/GenBank/DDBJ whole genome shotgun (WGS) entry which is preliminary data.</text>
</comment>
<accession>A0ABD1DIW4</accession>
<feature type="signal peptide" evidence="2">
    <location>
        <begin position="1"/>
        <end position="20"/>
    </location>
</feature>
<evidence type="ECO:0000313" key="3">
    <source>
        <dbReference type="EMBL" id="KAL1399672.1"/>
    </source>
</evidence>